<keyword evidence="4" id="KW-1185">Reference proteome</keyword>
<evidence type="ECO:0000313" key="3">
    <source>
        <dbReference type="EMBL" id="GAV07579.1"/>
    </source>
</evidence>
<evidence type="ECO:0000256" key="2">
    <source>
        <dbReference type="SAM" id="SignalP"/>
    </source>
</evidence>
<dbReference type="OrthoDB" id="10534014at2759"/>
<gene>
    <name evidence="3" type="primary">RvY_17398-1</name>
    <name evidence="3" type="synonym">RvY_17398.1</name>
    <name evidence="3" type="ORF">RvY_17398</name>
</gene>
<organism evidence="3 4">
    <name type="scientific">Ramazzottius varieornatus</name>
    <name type="common">Water bear</name>
    <name type="synonym">Tardigrade</name>
    <dbReference type="NCBI Taxonomy" id="947166"/>
    <lineage>
        <taxon>Eukaryota</taxon>
        <taxon>Metazoa</taxon>
        <taxon>Ecdysozoa</taxon>
        <taxon>Tardigrada</taxon>
        <taxon>Eutardigrada</taxon>
        <taxon>Parachela</taxon>
        <taxon>Hypsibioidea</taxon>
        <taxon>Ramazzottiidae</taxon>
        <taxon>Ramazzottius</taxon>
    </lineage>
</organism>
<reference evidence="3 4" key="1">
    <citation type="journal article" date="2016" name="Nat. Commun.">
        <title>Extremotolerant tardigrade genome and improved radiotolerance of human cultured cells by tardigrade-unique protein.</title>
        <authorList>
            <person name="Hashimoto T."/>
            <person name="Horikawa D.D."/>
            <person name="Saito Y."/>
            <person name="Kuwahara H."/>
            <person name="Kozuka-Hata H."/>
            <person name="Shin-I T."/>
            <person name="Minakuchi Y."/>
            <person name="Ohishi K."/>
            <person name="Motoyama A."/>
            <person name="Aizu T."/>
            <person name="Enomoto A."/>
            <person name="Kondo K."/>
            <person name="Tanaka S."/>
            <person name="Hara Y."/>
            <person name="Koshikawa S."/>
            <person name="Sagara H."/>
            <person name="Miura T."/>
            <person name="Yokobori S."/>
            <person name="Miyagawa K."/>
            <person name="Suzuki Y."/>
            <person name="Kubo T."/>
            <person name="Oyama M."/>
            <person name="Kohara Y."/>
            <person name="Fujiyama A."/>
            <person name="Arakawa K."/>
            <person name="Katayama T."/>
            <person name="Toyoda A."/>
            <person name="Kunieda T."/>
        </authorList>
    </citation>
    <scope>NUCLEOTIDE SEQUENCE [LARGE SCALE GENOMIC DNA]</scope>
    <source>
        <strain evidence="3 4">YOKOZUNA-1</strain>
    </source>
</reference>
<dbReference type="AlphaFoldDB" id="A0A1D1W913"/>
<feature type="region of interest" description="Disordered" evidence="1">
    <location>
        <begin position="208"/>
        <end position="239"/>
    </location>
</feature>
<name>A0A1D1W913_RAMVA</name>
<keyword evidence="2" id="KW-0732">Signal</keyword>
<dbReference type="Proteomes" id="UP000186922">
    <property type="component" value="Unassembled WGS sequence"/>
</dbReference>
<sequence length="326" mass="36413">MNPRKILTTSTLASLVLLAVSILSVSGEAWHTWGNYYRVEVMFTRLENDAGIIANGKRCDVFTKCDPRLYTSIDIDQPYAGYPGAATSPGDFSLILTQMDRNVLDMSNQIIKNICNRPRPTRVTVRVQAMDYDYMNANDLMENFDCTFNFEPTPRDEMLWSPTTACRAYHQPHRIRLFYKWRIIPIHSGECYSTGLLNLIARSTTTTTTTTTTSTTPTTPTITTTTTTTSTESPTMTTDEVPMTENLTTEEAVERMETAIASGATEETTEETTVQVKVTANDTTRLVVFDLPSTTSADPAEAGDVVYHDYEEGEVFTYSPYLPALN</sequence>
<evidence type="ECO:0000313" key="4">
    <source>
        <dbReference type="Proteomes" id="UP000186922"/>
    </source>
</evidence>
<evidence type="ECO:0000256" key="1">
    <source>
        <dbReference type="SAM" id="MobiDB-lite"/>
    </source>
</evidence>
<dbReference type="EMBL" id="BDGG01000015">
    <property type="protein sequence ID" value="GAV07579.1"/>
    <property type="molecule type" value="Genomic_DNA"/>
</dbReference>
<feature type="signal peptide" evidence="2">
    <location>
        <begin position="1"/>
        <end position="27"/>
    </location>
</feature>
<protein>
    <submittedName>
        <fullName evidence="3">Uncharacterized protein</fullName>
    </submittedName>
</protein>
<feature type="compositionally biased region" description="Low complexity" evidence="1">
    <location>
        <begin position="208"/>
        <end position="238"/>
    </location>
</feature>
<feature type="chain" id="PRO_5008899330" evidence="2">
    <location>
        <begin position="28"/>
        <end position="326"/>
    </location>
</feature>
<proteinExistence type="predicted"/>
<comment type="caution">
    <text evidence="3">The sequence shown here is derived from an EMBL/GenBank/DDBJ whole genome shotgun (WGS) entry which is preliminary data.</text>
</comment>
<accession>A0A1D1W913</accession>